<protein>
    <submittedName>
        <fullName evidence="2">Sulfonylurea receptor, P-loop containing nucleoside triphosphate hydrolase</fullName>
    </submittedName>
</protein>
<dbReference type="SUPFAM" id="SSF52540">
    <property type="entry name" value="P-loop containing nucleoside triphosphate hydrolases"/>
    <property type="match status" value="1"/>
</dbReference>
<dbReference type="STRING" id="35608.A0A2U1P5C3"/>
<dbReference type="EMBL" id="PKPP01001650">
    <property type="protein sequence ID" value="PWA80965.1"/>
    <property type="molecule type" value="Genomic_DNA"/>
</dbReference>
<keyword evidence="1" id="KW-0732">Signal</keyword>
<keyword evidence="2" id="KW-0378">Hydrolase</keyword>
<accession>A0A2U1P5C3</accession>
<comment type="caution">
    <text evidence="2">The sequence shown here is derived from an EMBL/GenBank/DDBJ whole genome shotgun (WGS) entry which is preliminary data.</text>
</comment>
<dbReference type="GO" id="GO:0042626">
    <property type="term" value="F:ATPase-coupled transmembrane transporter activity"/>
    <property type="evidence" value="ECO:0007669"/>
    <property type="project" value="TreeGrafter"/>
</dbReference>
<name>A0A2U1P5C3_ARTAN</name>
<dbReference type="AlphaFoldDB" id="A0A2U1P5C3"/>
<feature type="signal peptide" evidence="1">
    <location>
        <begin position="1"/>
        <end position="22"/>
    </location>
</feature>
<proteinExistence type="predicted"/>
<dbReference type="OrthoDB" id="6500128at2759"/>
<evidence type="ECO:0000313" key="3">
    <source>
        <dbReference type="Proteomes" id="UP000245207"/>
    </source>
</evidence>
<dbReference type="GO" id="GO:0005886">
    <property type="term" value="C:plasma membrane"/>
    <property type="evidence" value="ECO:0007669"/>
    <property type="project" value="TreeGrafter"/>
</dbReference>
<gene>
    <name evidence="2" type="ORF">CTI12_AA191730</name>
</gene>
<dbReference type="PANTHER" id="PTHR24222">
    <property type="entry name" value="ABC TRANSPORTER B FAMILY"/>
    <property type="match status" value="1"/>
</dbReference>
<sequence length="150" mass="16810">MSMSNVLMPALLLLYMIPKGLGTMVGEHGTQLSGGQKQRIAIGRASILLLDEATSALVAESERVVHEALDRIMYSSCTFLLFIMSDKSWLGGVTRYVHYFCVIKLRSRVEPSRLSDKDYKEVACVIVFVENKQLKSTLLKDIDENQLPEV</sequence>
<dbReference type="Proteomes" id="UP000245207">
    <property type="component" value="Unassembled WGS sequence"/>
</dbReference>
<dbReference type="InterPro" id="IPR039421">
    <property type="entry name" value="Type_1_exporter"/>
</dbReference>
<organism evidence="2 3">
    <name type="scientific">Artemisia annua</name>
    <name type="common">Sweet wormwood</name>
    <dbReference type="NCBI Taxonomy" id="35608"/>
    <lineage>
        <taxon>Eukaryota</taxon>
        <taxon>Viridiplantae</taxon>
        <taxon>Streptophyta</taxon>
        <taxon>Embryophyta</taxon>
        <taxon>Tracheophyta</taxon>
        <taxon>Spermatophyta</taxon>
        <taxon>Magnoliopsida</taxon>
        <taxon>eudicotyledons</taxon>
        <taxon>Gunneridae</taxon>
        <taxon>Pentapetalae</taxon>
        <taxon>asterids</taxon>
        <taxon>campanulids</taxon>
        <taxon>Asterales</taxon>
        <taxon>Asteraceae</taxon>
        <taxon>Asteroideae</taxon>
        <taxon>Anthemideae</taxon>
        <taxon>Artemisiinae</taxon>
        <taxon>Artemisia</taxon>
    </lineage>
</organism>
<dbReference type="Gene3D" id="3.40.50.300">
    <property type="entry name" value="P-loop containing nucleotide triphosphate hydrolases"/>
    <property type="match status" value="1"/>
</dbReference>
<dbReference type="InterPro" id="IPR027417">
    <property type="entry name" value="P-loop_NTPase"/>
</dbReference>
<reference evidence="2 3" key="1">
    <citation type="journal article" date="2018" name="Mol. Plant">
        <title>The genome of Artemisia annua provides insight into the evolution of Asteraceae family and artemisinin biosynthesis.</title>
        <authorList>
            <person name="Shen Q."/>
            <person name="Zhang L."/>
            <person name="Liao Z."/>
            <person name="Wang S."/>
            <person name="Yan T."/>
            <person name="Shi P."/>
            <person name="Liu M."/>
            <person name="Fu X."/>
            <person name="Pan Q."/>
            <person name="Wang Y."/>
            <person name="Lv Z."/>
            <person name="Lu X."/>
            <person name="Zhang F."/>
            <person name="Jiang W."/>
            <person name="Ma Y."/>
            <person name="Chen M."/>
            <person name="Hao X."/>
            <person name="Li L."/>
            <person name="Tang Y."/>
            <person name="Lv G."/>
            <person name="Zhou Y."/>
            <person name="Sun X."/>
            <person name="Brodelius P.E."/>
            <person name="Rose J.K.C."/>
            <person name="Tang K."/>
        </authorList>
    </citation>
    <scope>NUCLEOTIDE SEQUENCE [LARGE SCALE GENOMIC DNA]</scope>
    <source>
        <strain evidence="3">cv. Huhao1</strain>
        <tissue evidence="2">Leaf</tissue>
    </source>
</reference>
<evidence type="ECO:0000313" key="2">
    <source>
        <dbReference type="EMBL" id="PWA80965.1"/>
    </source>
</evidence>
<evidence type="ECO:0000256" key="1">
    <source>
        <dbReference type="SAM" id="SignalP"/>
    </source>
</evidence>
<feature type="chain" id="PRO_5015687142" evidence="1">
    <location>
        <begin position="23"/>
        <end position="150"/>
    </location>
</feature>
<keyword evidence="3" id="KW-1185">Reference proteome</keyword>
<dbReference type="GO" id="GO:0016787">
    <property type="term" value="F:hydrolase activity"/>
    <property type="evidence" value="ECO:0007669"/>
    <property type="project" value="UniProtKB-KW"/>
</dbReference>
<dbReference type="PANTHER" id="PTHR24222:SF63">
    <property type="entry name" value="ATP BINDING CASSETTE SUBFAMILY B"/>
    <property type="match status" value="1"/>
</dbReference>
<keyword evidence="2" id="KW-0675">Receptor</keyword>